<accession>A0A420V4N7</accession>
<dbReference type="AlphaFoldDB" id="A0A420V4N7"/>
<organism evidence="2 3">
    <name type="scientific">Streptomyces xinghaiensis</name>
    <dbReference type="NCBI Taxonomy" id="1038928"/>
    <lineage>
        <taxon>Bacteria</taxon>
        <taxon>Bacillati</taxon>
        <taxon>Actinomycetota</taxon>
        <taxon>Actinomycetes</taxon>
        <taxon>Kitasatosporales</taxon>
        <taxon>Streptomycetaceae</taxon>
        <taxon>Streptomyces</taxon>
    </lineage>
</organism>
<reference evidence="2 3" key="1">
    <citation type="journal article" date="2014" name="Genome Announc.">
        <title>Draft Genome Sequence of Streptomyces fradiae ATCC 19609, a Strain Highly Sensitive to Antibiotics.</title>
        <authorList>
            <person name="Bekker O.B."/>
            <person name="Klimina K.M."/>
            <person name="Vatlin A.A."/>
            <person name="Zakharevich N.V."/>
            <person name="Kasianov A.S."/>
            <person name="Danilenko V.N."/>
        </authorList>
    </citation>
    <scope>NUCLEOTIDE SEQUENCE [LARGE SCALE GENOMIC DNA]</scope>
    <source>
        <strain evidence="2 3">ATCC 19609</strain>
    </source>
</reference>
<dbReference type="Proteomes" id="UP000028058">
    <property type="component" value="Unassembled WGS sequence"/>
</dbReference>
<feature type="compositionally biased region" description="Basic residues" evidence="1">
    <location>
        <begin position="1"/>
        <end position="10"/>
    </location>
</feature>
<feature type="compositionally biased region" description="Basic and acidic residues" evidence="1">
    <location>
        <begin position="19"/>
        <end position="32"/>
    </location>
</feature>
<dbReference type="EMBL" id="JNAD02000004">
    <property type="protein sequence ID" value="RKM96393.1"/>
    <property type="molecule type" value="Genomic_DNA"/>
</dbReference>
<protein>
    <submittedName>
        <fullName evidence="2">Uncharacterized protein</fullName>
    </submittedName>
</protein>
<keyword evidence="3" id="KW-1185">Reference proteome</keyword>
<sequence length="119" mass="12707">MSTGIRHHPTAWRSLSEQSRAREPRAHTEPRAPETGIAGYGSPARRPGPGGGRRPGPGKRRPGTAEARGPAGTRRHPEVRGTGRRGHTERRAERGESPPGRLGRGLSQPAGVVRRPGAQ</sequence>
<evidence type="ECO:0000256" key="1">
    <source>
        <dbReference type="SAM" id="MobiDB-lite"/>
    </source>
</evidence>
<proteinExistence type="predicted"/>
<feature type="region of interest" description="Disordered" evidence="1">
    <location>
        <begin position="1"/>
        <end position="119"/>
    </location>
</feature>
<gene>
    <name evidence="2" type="ORF">SFRA_009910</name>
</gene>
<evidence type="ECO:0000313" key="3">
    <source>
        <dbReference type="Proteomes" id="UP000028058"/>
    </source>
</evidence>
<evidence type="ECO:0000313" key="2">
    <source>
        <dbReference type="EMBL" id="RKM96393.1"/>
    </source>
</evidence>
<comment type="caution">
    <text evidence="2">The sequence shown here is derived from an EMBL/GenBank/DDBJ whole genome shotgun (WGS) entry which is preliminary data.</text>
</comment>
<name>A0A420V4N7_9ACTN</name>